<accession>A0AAD3M5T2</accession>
<keyword evidence="2" id="KW-1185">Reference proteome</keyword>
<evidence type="ECO:0000313" key="1">
    <source>
        <dbReference type="EMBL" id="GLD47750.1"/>
    </source>
</evidence>
<dbReference type="AlphaFoldDB" id="A0AAD3M5T2"/>
<protein>
    <submittedName>
        <fullName evidence="1">Protein SZT2</fullName>
    </submittedName>
</protein>
<name>A0AAD3M5T2_LATJO</name>
<proteinExistence type="predicted"/>
<dbReference type="Proteomes" id="UP001279410">
    <property type="component" value="Unassembled WGS sequence"/>
</dbReference>
<dbReference type="InterPro" id="IPR033228">
    <property type="entry name" value="SZT2"/>
</dbReference>
<gene>
    <name evidence="1" type="ORF">AKAME5_002956100</name>
</gene>
<dbReference type="PANTHER" id="PTHR14918">
    <property type="entry name" value="KICSTOR COMPLEX PROTEIN SZT2"/>
    <property type="match status" value="1"/>
</dbReference>
<reference evidence="1" key="1">
    <citation type="submission" date="2022-08" db="EMBL/GenBank/DDBJ databases">
        <title>Genome sequencing of akame (Lates japonicus).</title>
        <authorList>
            <person name="Hashiguchi Y."/>
            <person name="Takahashi H."/>
        </authorList>
    </citation>
    <scope>NUCLEOTIDE SEQUENCE</scope>
    <source>
        <strain evidence="1">Kochi</strain>
    </source>
</reference>
<organism evidence="1 2">
    <name type="scientific">Lates japonicus</name>
    <name type="common">Japanese lates</name>
    <dbReference type="NCBI Taxonomy" id="270547"/>
    <lineage>
        <taxon>Eukaryota</taxon>
        <taxon>Metazoa</taxon>
        <taxon>Chordata</taxon>
        <taxon>Craniata</taxon>
        <taxon>Vertebrata</taxon>
        <taxon>Euteleostomi</taxon>
        <taxon>Actinopterygii</taxon>
        <taxon>Neopterygii</taxon>
        <taxon>Teleostei</taxon>
        <taxon>Neoteleostei</taxon>
        <taxon>Acanthomorphata</taxon>
        <taxon>Carangaria</taxon>
        <taxon>Carangaria incertae sedis</taxon>
        <taxon>Centropomidae</taxon>
        <taxon>Lates</taxon>
    </lineage>
</organism>
<comment type="caution">
    <text evidence="1">The sequence shown here is derived from an EMBL/GenBank/DDBJ whole genome shotgun (WGS) entry which is preliminary data.</text>
</comment>
<dbReference type="EMBL" id="BRZM01006518">
    <property type="protein sequence ID" value="GLD47750.1"/>
    <property type="molecule type" value="Genomic_DNA"/>
</dbReference>
<dbReference type="PANTHER" id="PTHR14918:SF3">
    <property type="entry name" value="KICSTOR COMPLEX PROTEIN SZT2"/>
    <property type="match status" value="1"/>
</dbReference>
<evidence type="ECO:0000313" key="2">
    <source>
        <dbReference type="Proteomes" id="UP001279410"/>
    </source>
</evidence>
<dbReference type="GO" id="GO:0005777">
    <property type="term" value="C:peroxisome"/>
    <property type="evidence" value="ECO:0007669"/>
    <property type="project" value="InterPro"/>
</dbReference>
<feature type="non-terminal residue" evidence="1">
    <location>
        <position position="1"/>
    </location>
</feature>
<sequence length="200" mass="22103">MKLPLDFDSLHFKHGELSAALQQCLSMAANGQLSHLASLSRYFLQALGVGRAGSPGAAVAIRAVAHICHALCIRLSEGFHFAASGEGIVNMVIELPMKVKKRRTSSLFEHEEMKGMSGHTDRESHSCIVQYILFPPHSTSTKDSFSTDDDNDTEVEAVDMDTELNLVTECWVEPQSGTVMNCMDQHRHFQGLKYQEIPQA</sequence>